<sequence>MKMIKTVLVLLLAFQGVAQVKPQKVESVVKVMHDFDWYTTQYELWEKELENNPKDDDAWINLFTAARMAKIMAKDLETKNAWLEKEKATVADVKSKNKNSFSYYRIHSWHNDIWSSKSKAEQDKIISYAEKAHQLKPENPGIYPDLMNIYEIYQNDADKKQEIAELWKASGYHTPALMAVTYNALMNTSENSILITGGDNDTYPLWIAQLADDFRADVNVWNIYLLGIPEYRNRLFKEAGIPSLEFQGYDKNIVLDHIIKHKGNKDLFFYSKGIVASDTATFEKLYNVGLIYKYAEESFNNSALIVNFFENKFILDYLKYDYFQSEYPEMDKRRAYSYLPGLVSLFQHYELIGNKQKAEETKALTLKLSEGLPNRAQIKSGLGLDE</sequence>
<proteinExistence type="predicted"/>
<evidence type="ECO:0000256" key="1">
    <source>
        <dbReference type="SAM" id="SignalP"/>
    </source>
</evidence>
<keyword evidence="1" id="KW-0732">Signal</keyword>
<gene>
    <name evidence="2" type="ORF">DXU93_11580</name>
</gene>
<dbReference type="AlphaFoldDB" id="A0A3E1EW25"/>
<reference evidence="2 3" key="1">
    <citation type="submission" date="2018-08" db="EMBL/GenBank/DDBJ databases">
        <title>The draft genome squence of Brumimicrobium sp. N62.</title>
        <authorList>
            <person name="Du Z.-J."/>
            <person name="Luo H.-R."/>
        </authorList>
    </citation>
    <scope>NUCLEOTIDE SEQUENCE [LARGE SCALE GENOMIC DNA]</scope>
    <source>
        <strain evidence="2 3">N62</strain>
    </source>
</reference>
<dbReference type="Proteomes" id="UP000257127">
    <property type="component" value="Unassembled WGS sequence"/>
</dbReference>
<evidence type="ECO:0000313" key="3">
    <source>
        <dbReference type="Proteomes" id="UP000257127"/>
    </source>
</evidence>
<feature type="chain" id="PRO_5017794809" evidence="1">
    <location>
        <begin position="19"/>
        <end position="386"/>
    </location>
</feature>
<comment type="caution">
    <text evidence="2">The sequence shown here is derived from an EMBL/GenBank/DDBJ whole genome shotgun (WGS) entry which is preliminary data.</text>
</comment>
<dbReference type="RefSeq" id="WP_116881457.1">
    <property type="nucleotide sequence ID" value="NZ_QURB01000007.1"/>
</dbReference>
<accession>A0A3E1EW25</accession>
<dbReference type="OrthoDB" id="9807602at2"/>
<feature type="signal peptide" evidence="1">
    <location>
        <begin position="1"/>
        <end position="18"/>
    </location>
</feature>
<keyword evidence="3" id="KW-1185">Reference proteome</keyword>
<name>A0A3E1EW25_9FLAO</name>
<dbReference type="EMBL" id="QURB01000007">
    <property type="protein sequence ID" value="RFC53761.1"/>
    <property type="molecule type" value="Genomic_DNA"/>
</dbReference>
<organism evidence="2 3">
    <name type="scientific">Brumimicrobium aurantiacum</name>
    <dbReference type="NCBI Taxonomy" id="1737063"/>
    <lineage>
        <taxon>Bacteria</taxon>
        <taxon>Pseudomonadati</taxon>
        <taxon>Bacteroidota</taxon>
        <taxon>Flavobacteriia</taxon>
        <taxon>Flavobacteriales</taxon>
        <taxon>Crocinitomicaceae</taxon>
        <taxon>Brumimicrobium</taxon>
    </lineage>
</organism>
<evidence type="ECO:0000313" key="2">
    <source>
        <dbReference type="EMBL" id="RFC53761.1"/>
    </source>
</evidence>
<protein>
    <submittedName>
        <fullName evidence="2">Uncharacterized protein</fullName>
    </submittedName>
</protein>